<accession>A0ABS4GZB1</accession>
<dbReference type="EMBL" id="JAGGKP010000001">
    <property type="protein sequence ID" value="MBP1935595.1"/>
    <property type="molecule type" value="Genomic_DNA"/>
</dbReference>
<sequence length="134" mass="15534">MEKTRVMVKLDIYGDNFNPQIITDQLNIQPHMSWQKGDSVEGKSTVRNKTCWRFSTGYQESLDINDQLSVIIERFQGESEKLIELIKAHNLEILVSIVINIEENQKPAMNFNKETISFIHQIGAEVDIDLYIYS</sequence>
<reference evidence="1 2" key="1">
    <citation type="submission" date="2021-03" db="EMBL/GenBank/DDBJ databases">
        <title>Genomic Encyclopedia of Type Strains, Phase IV (KMG-IV): sequencing the most valuable type-strain genomes for metagenomic binning, comparative biology and taxonomic classification.</title>
        <authorList>
            <person name="Goeker M."/>
        </authorList>
    </citation>
    <scope>NUCLEOTIDE SEQUENCE [LARGE SCALE GENOMIC DNA]</scope>
    <source>
        <strain evidence="1 2">DSM 23491</strain>
    </source>
</reference>
<evidence type="ECO:0008006" key="3">
    <source>
        <dbReference type="Google" id="ProtNLM"/>
    </source>
</evidence>
<dbReference type="Proteomes" id="UP001519273">
    <property type="component" value="Unassembled WGS sequence"/>
</dbReference>
<keyword evidence="2" id="KW-1185">Reference proteome</keyword>
<name>A0ABS4GZB1_9BACL</name>
<evidence type="ECO:0000313" key="2">
    <source>
        <dbReference type="Proteomes" id="UP001519273"/>
    </source>
</evidence>
<dbReference type="Pfam" id="PF14106">
    <property type="entry name" value="DUF4279"/>
    <property type="match status" value="1"/>
</dbReference>
<proteinExistence type="predicted"/>
<evidence type="ECO:0000313" key="1">
    <source>
        <dbReference type="EMBL" id="MBP1935595.1"/>
    </source>
</evidence>
<dbReference type="InterPro" id="IPR025459">
    <property type="entry name" value="DUF4279"/>
</dbReference>
<gene>
    <name evidence="1" type="ORF">J2Z20_000456</name>
</gene>
<protein>
    <recommendedName>
        <fullName evidence="3">DUF4279 domain-containing protein</fullName>
    </recommendedName>
</protein>
<comment type="caution">
    <text evidence="1">The sequence shown here is derived from an EMBL/GenBank/DDBJ whole genome shotgun (WGS) entry which is preliminary data.</text>
</comment>
<dbReference type="RefSeq" id="WP_209844979.1">
    <property type="nucleotide sequence ID" value="NZ_CBCRVE010000001.1"/>
</dbReference>
<organism evidence="1 2">
    <name type="scientific">Paenibacillus sediminis</name>
    <dbReference type="NCBI Taxonomy" id="664909"/>
    <lineage>
        <taxon>Bacteria</taxon>
        <taxon>Bacillati</taxon>
        <taxon>Bacillota</taxon>
        <taxon>Bacilli</taxon>
        <taxon>Bacillales</taxon>
        <taxon>Paenibacillaceae</taxon>
        <taxon>Paenibacillus</taxon>
    </lineage>
</organism>